<keyword evidence="2" id="KW-1185">Reference proteome</keyword>
<organism evidence="1 2">
    <name type="scientific">Pirellulimonas nuda</name>
    <dbReference type="NCBI Taxonomy" id="2528009"/>
    <lineage>
        <taxon>Bacteria</taxon>
        <taxon>Pseudomonadati</taxon>
        <taxon>Planctomycetota</taxon>
        <taxon>Planctomycetia</taxon>
        <taxon>Pirellulales</taxon>
        <taxon>Lacipirellulaceae</taxon>
        <taxon>Pirellulimonas</taxon>
    </lineage>
</organism>
<dbReference type="RefSeq" id="WP_145285206.1">
    <property type="nucleotide sequence ID" value="NZ_CP036291.1"/>
</dbReference>
<dbReference type="EMBL" id="CP036291">
    <property type="protein sequence ID" value="QDU89187.1"/>
    <property type="molecule type" value="Genomic_DNA"/>
</dbReference>
<dbReference type="KEGG" id="pnd:Pla175_25740"/>
<gene>
    <name evidence="1" type="ORF">Pla175_25740</name>
</gene>
<dbReference type="Proteomes" id="UP000317429">
    <property type="component" value="Chromosome"/>
</dbReference>
<evidence type="ECO:0000313" key="2">
    <source>
        <dbReference type="Proteomes" id="UP000317429"/>
    </source>
</evidence>
<name>A0A518DCH6_9BACT</name>
<evidence type="ECO:0000313" key="1">
    <source>
        <dbReference type="EMBL" id="QDU89187.1"/>
    </source>
</evidence>
<dbReference type="AlphaFoldDB" id="A0A518DCH6"/>
<sequence>MFSPQAISIRITAATAVALMLVGTLQQSRVLCHVVGCDPCCAAADDVGALRVCAARDGHDCCCDSERDNAPQRQPTKPSPCDEGCWCAVAAQPFEGPSSQPTVDALFSVGATVAYLDDAPQPCVRPAQAADIPPPLTSLGRCVLLSRFLA</sequence>
<proteinExistence type="predicted"/>
<accession>A0A518DCH6</accession>
<dbReference type="OrthoDB" id="290147at2"/>
<protein>
    <submittedName>
        <fullName evidence="1">Uncharacterized protein</fullName>
    </submittedName>
</protein>
<reference evidence="1 2" key="1">
    <citation type="submission" date="2019-02" db="EMBL/GenBank/DDBJ databases">
        <title>Deep-cultivation of Planctomycetes and their phenomic and genomic characterization uncovers novel biology.</title>
        <authorList>
            <person name="Wiegand S."/>
            <person name="Jogler M."/>
            <person name="Boedeker C."/>
            <person name="Pinto D."/>
            <person name="Vollmers J."/>
            <person name="Rivas-Marin E."/>
            <person name="Kohn T."/>
            <person name="Peeters S.H."/>
            <person name="Heuer A."/>
            <person name="Rast P."/>
            <person name="Oberbeckmann S."/>
            <person name="Bunk B."/>
            <person name="Jeske O."/>
            <person name="Meyerdierks A."/>
            <person name="Storesund J.E."/>
            <person name="Kallscheuer N."/>
            <person name="Luecker S."/>
            <person name="Lage O.M."/>
            <person name="Pohl T."/>
            <person name="Merkel B.J."/>
            <person name="Hornburger P."/>
            <person name="Mueller R.-W."/>
            <person name="Bruemmer F."/>
            <person name="Labrenz M."/>
            <person name="Spormann A.M."/>
            <person name="Op den Camp H."/>
            <person name="Overmann J."/>
            <person name="Amann R."/>
            <person name="Jetten M.S.M."/>
            <person name="Mascher T."/>
            <person name="Medema M.H."/>
            <person name="Devos D.P."/>
            <person name="Kaster A.-K."/>
            <person name="Ovreas L."/>
            <person name="Rohde M."/>
            <person name="Galperin M.Y."/>
            <person name="Jogler C."/>
        </authorList>
    </citation>
    <scope>NUCLEOTIDE SEQUENCE [LARGE SCALE GENOMIC DNA]</scope>
    <source>
        <strain evidence="1 2">Pla175</strain>
    </source>
</reference>